<dbReference type="EMBL" id="BLLO01000020">
    <property type="protein sequence ID" value="GFH79155.1"/>
    <property type="molecule type" value="Genomic_DNA"/>
</dbReference>
<feature type="region of interest" description="Disordered" evidence="1">
    <location>
        <begin position="50"/>
        <end position="103"/>
    </location>
</feature>
<accession>A0A8H9LN03</accession>
<dbReference type="InterPro" id="IPR036514">
    <property type="entry name" value="SGNH_hydro_sf"/>
</dbReference>
<dbReference type="AlphaFoldDB" id="A0A8H9LN03"/>
<evidence type="ECO:0000313" key="5">
    <source>
        <dbReference type="Proteomes" id="UP000480804"/>
    </source>
</evidence>
<evidence type="ECO:0000313" key="6">
    <source>
        <dbReference type="Proteomes" id="UP000660975"/>
    </source>
</evidence>
<feature type="domain" description="SGNH hydrolase-type esterase" evidence="2">
    <location>
        <begin position="486"/>
        <end position="679"/>
    </location>
</feature>
<dbReference type="CDD" id="cd01830">
    <property type="entry name" value="XynE_like"/>
    <property type="match status" value="1"/>
</dbReference>
<evidence type="ECO:0000313" key="4">
    <source>
        <dbReference type="EMBL" id="GGU55484.1"/>
    </source>
</evidence>
<proteinExistence type="predicted"/>
<organism evidence="4 6">
    <name type="scientific">Streptomyces gougerotii</name>
    <dbReference type="NCBI Taxonomy" id="53448"/>
    <lineage>
        <taxon>Bacteria</taxon>
        <taxon>Bacillati</taxon>
        <taxon>Actinomycetota</taxon>
        <taxon>Actinomycetes</taxon>
        <taxon>Kitasatosporales</taxon>
        <taxon>Streptomycetaceae</taxon>
        <taxon>Streptomyces</taxon>
        <taxon>Streptomyces diastaticus group</taxon>
    </lineage>
</organism>
<dbReference type="Proteomes" id="UP000480804">
    <property type="component" value="Unassembled WGS sequence"/>
</dbReference>
<dbReference type="PANTHER" id="PTHR43784:SF2">
    <property type="entry name" value="GDSL-LIKE LIPASE_ACYLHYDROLASE, PUTATIVE (AFU_ORTHOLOGUE AFUA_2G00820)-RELATED"/>
    <property type="match status" value="1"/>
</dbReference>
<evidence type="ECO:0000256" key="1">
    <source>
        <dbReference type="SAM" id="MobiDB-lite"/>
    </source>
</evidence>
<dbReference type="InterPro" id="IPR013830">
    <property type="entry name" value="SGNH_hydro"/>
</dbReference>
<dbReference type="Proteomes" id="UP000660975">
    <property type="component" value="Unassembled WGS sequence"/>
</dbReference>
<dbReference type="EMBL" id="BMSC01000001">
    <property type="protein sequence ID" value="GGU55484.1"/>
    <property type="molecule type" value="Genomic_DNA"/>
</dbReference>
<dbReference type="Pfam" id="PF13472">
    <property type="entry name" value="Lipase_GDSL_2"/>
    <property type="match status" value="1"/>
</dbReference>
<feature type="region of interest" description="Disordered" evidence="1">
    <location>
        <begin position="120"/>
        <end position="161"/>
    </location>
</feature>
<gene>
    <name evidence="4" type="ORF">GCM10010227_05940</name>
    <name evidence="3" type="ORF">Sgou_38250</name>
</gene>
<protein>
    <recommendedName>
        <fullName evidence="2">SGNH hydrolase-type esterase domain-containing protein</fullName>
    </recommendedName>
</protein>
<name>A0A8H9LN03_9ACTN</name>
<dbReference type="InterPro" id="IPR053140">
    <property type="entry name" value="GDSL_Rv0518-like"/>
</dbReference>
<reference evidence="4" key="1">
    <citation type="journal article" date="2014" name="Int. J. Syst. Evol. Microbiol.">
        <title>Complete genome sequence of Corynebacterium casei LMG S-19264T (=DSM 44701T), isolated from a smear-ripened cheese.</title>
        <authorList>
            <consortium name="US DOE Joint Genome Institute (JGI-PGF)"/>
            <person name="Walter F."/>
            <person name="Albersmeier A."/>
            <person name="Kalinowski J."/>
            <person name="Ruckert C."/>
        </authorList>
    </citation>
    <scope>NUCLEOTIDE SEQUENCE</scope>
    <source>
        <strain evidence="4">JCM 4136</strain>
    </source>
</reference>
<keyword evidence="5" id="KW-1185">Reference proteome</keyword>
<reference evidence="3 5" key="2">
    <citation type="submission" date="2020-02" db="EMBL/GenBank/DDBJ databases">
        <title>Whole genome shotgun sequence of Streptomyces gougerotii NBRC 13043.</title>
        <authorList>
            <person name="Ichikawa N."/>
            <person name="Komaki H."/>
            <person name="Tamura T."/>
        </authorList>
    </citation>
    <scope>NUCLEOTIDE SEQUENCE [LARGE SCALE GENOMIC DNA]</scope>
    <source>
        <strain evidence="3 5">NBRC 13043</strain>
    </source>
</reference>
<dbReference type="PANTHER" id="PTHR43784">
    <property type="entry name" value="GDSL-LIKE LIPASE/ACYLHYDROLASE, PUTATIVE (AFU_ORTHOLOGUE AFUA_2G00820)-RELATED"/>
    <property type="match status" value="1"/>
</dbReference>
<dbReference type="Gene3D" id="3.40.50.1110">
    <property type="entry name" value="SGNH hydrolase"/>
    <property type="match status" value="1"/>
</dbReference>
<reference evidence="4" key="3">
    <citation type="submission" date="2020-09" db="EMBL/GenBank/DDBJ databases">
        <authorList>
            <person name="Sun Q."/>
            <person name="Ohkuma M."/>
        </authorList>
    </citation>
    <scope>NUCLEOTIDE SEQUENCE</scope>
    <source>
        <strain evidence="4">JCM 4136</strain>
    </source>
</reference>
<feature type="compositionally biased region" description="Basic and acidic residues" evidence="1">
    <location>
        <begin position="81"/>
        <end position="96"/>
    </location>
</feature>
<evidence type="ECO:0000259" key="2">
    <source>
        <dbReference type="Pfam" id="PF13472"/>
    </source>
</evidence>
<dbReference type="PROSITE" id="PS51257">
    <property type="entry name" value="PROKAR_LIPOPROTEIN"/>
    <property type="match status" value="1"/>
</dbReference>
<sequence>MHGAQRGTGGARRATGARLGAAYGLFGACSRSVGRDAVDAFEHVFLTWPGLSPPSGHARPDAPNTSGTTAPAPPTGTIESAADRDAWRPVLPDDRRPKKGAPVRRQLWGPALVLALVTSAASPASAGAAEEREPRPLRELYDNRAVSEDDRPGAADFDGQGRSLPAAALRAAGWRVGARPTVEGTRLDWPVSRPGRPDNVRADGQRVAVEGRGDALTFLVAGTGGEATGTGSVHYRDGGHSRYRLTAPDWRTGPLATKAVALPYLNTREGGVKDRPRLYVVTVPLDARRTVESVRLPHVRGFGRALHVFDLRVRPAAEGWTGSWSASTAGLPEVGPWRDQTLRLVVHPTKAGPTVRVRLSNTFAGAPVRVGSATVAVRAKDAEPRSEPVPLAFGGRRGAVLPAGAEAVSDPLDFAVEEGADLLVSLHLPGSVPSVPLHDKAVQKSYLSTPGDHAADSDGAAYTGTVGTWPLLTGVDVSGGPGSVVVLGDSITEGVRTTEGANRRWTDALARRLRAQDRVPRYGVLNQGISANRVLSDRYPGDGVSADTGGVSALNRLDRDLLAQTSARTVVLFEGINDVRWGAGADEVVDGLRQLASRARARGVRAVVTTLAPCEGESRCTAAVDAERTSVNRALRADRHSFDAVLDFDRVLRDPDRPARMLPAYDSGDHLHPGEAGLQALADAVDLGELTGRPRAGG</sequence>
<evidence type="ECO:0000313" key="3">
    <source>
        <dbReference type="EMBL" id="GFH79155.1"/>
    </source>
</evidence>
<comment type="caution">
    <text evidence="4">The sequence shown here is derived from an EMBL/GenBank/DDBJ whole genome shotgun (WGS) entry which is preliminary data.</text>
</comment>
<feature type="compositionally biased region" description="Basic and acidic residues" evidence="1">
    <location>
        <begin position="129"/>
        <end position="153"/>
    </location>
</feature>
<dbReference type="SUPFAM" id="SSF52266">
    <property type="entry name" value="SGNH hydrolase"/>
    <property type="match status" value="1"/>
</dbReference>